<dbReference type="EMBL" id="SMDN01000038">
    <property type="protein sequence ID" value="TQC51242.1"/>
    <property type="molecule type" value="Genomic_DNA"/>
</dbReference>
<evidence type="ECO:0000313" key="2">
    <source>
        <dbReference type="Proteomes" id="UP000320801"/>
    </source>
</evidence>
<feature type="non-terminal residue" evidence="1">
    <location>
        <position position="154"/>
    </location>
</feature>
<name>A0A507SPF8_9BACT</name>
<organism evidence="1 2">
    <name type="scientific">Mycoplasmopsis mucosicanis</name>
    <dbReference type="NCBI Taxonomy" id="458208"/>
    <lineage>
        <taxon>Bacteria</taxon>
        <taxon>Bacillati</taxon>
        <taxon>Mycoplasmatota</taxon>
        <taxon>Mycoplasmoidales</taxon>
        <taxon>Metamycoplasmataceae</taxon>
        <taxon>Mycoplasmopsis</taxon>
    </lineage>
</organism>
<proteinExistence type="predicted"/>
<evidence type="ECO:0000313" key="1">
    <source>
        <dbReference type="EMBL" id="TQC51242.1"/>
    </source>
</evidence>
<dbReference type="AlphaFoldDB" id="A0A507SPF8"/>
<sequence length="154" mass="18308">MKVKKELVSRQWRVSNSKLKKGLYINVGIPKVDNKGFEIRFGYGYVEELKKYNEDPINTIKNIIKNFPLSLTKEEAREKLNELFKNENVEEKEVKEKYHGLDLIENIFNYFDIFKNCKDSKSKSLKDVVIHQIYQKFKLPMSIYGTYKSIKKET</sequence>
<accession>A0A507SPF8</accession>
<gene>
    <name evidence="1" type="ORF">E1I18_03655</name>
</gene>
<reference evidence="1 2" key="1">
    <citation type="submission" date="2019-03" db="EMBL/GenBank/DDBJ databases">
        <title>Characterization of a novel Mycoplasma cynos real-time PCR assay.</title>
        <authorList>
            <person name="Tallmadge R.L."/>
            <person name="Mitchell P.K."/>
            <person name="Goodman L."/>
        </authorList>
    </citation>
    <scope>NUCLEOTIDE SEQUENCE [LARGE SCALE GENOMIC DNA]</scope>
    <source>
        <strain evidence="1 2">1642</strain>
    </source>
</reference>
<keyword evidence="2" id="KW-1185">Reference proteome</keyword>
<comment type="caution">
    <text evidence="1">The sequence shown here is derived from an EMBL/GenBank/DDBJ whole genome shotgun (WGS) entry which is preliminary data.</text>
</comment>
<dbReference type="Proteomes" id="UP000320801">
    <property type="component" value="Unassembled WGS sequence"/>
</dbReference>
<protein>
    <submittedName>
        <fullName evidence="1">IS1634 family transposase</fullName>
    </submittedName>
</protein>